<evidence type="ECO:0000313" key="4">
    <source>
        <dbReference type="Proteomes" id="UP001176961"/>
    </source>
</evidence>
<feature type="compositionally biased region" description="Basic and acidic residues" evidence="1">
    <location>
        <begin position="120"/>
        <end position="164"/>
    </location>
</feature>
<comment type="caution">
    <text evidence="3">The sequence shown here is derived from an EMBL/GenBank/DDBJ whole genome shotgun (WGS) entry which is preliminary data.</text>
</comment>
<protein>
    <submittedName>
        <fullName evidence="3">Uncharacterized protein</fullName>
    </submittedName>
</protein>
<dbReference type="Proteomes" id="UP001176961">
    <property type="component" value="Unassembled WGS sequence"/>
</dbReference>
<dbReference type="AlphaFoldDB" id="A0AA36GPK5"/>
<name>A0AA36GPK5_CYLNA</name>
<feature type="region of interest" description="Disordered" evidence="1">
    <location>
        <begin position="34"/>
        <end position="164"/>
    </location>
</feature>
<feature type="chain" id="PRO_5041371790" evidence="2">
    <location>
        <begin position="33"/>
        <end position="164"/>
    </location>
</feature>
<proteinExistence type="predicted"/>
<accession>A0AA36GPK5</accession>
<evidence type="ECO:0000256" key="2">
    <source>
        <dbReference type="SAM" id="SignalP"/>
    </source>
</evidence>
<sequence length="164" mass="18633">MDYRSELLSSTIETMLIFLLSALIAIVPLVECKKSSDPKDRRKEGGGSAKLQVPPNKEVNGTKPVVKNTEAKEKQEDTFLDHKPKVEEAKRAKDIKNAKAGNAGDYKTWNKLMKEDDDFEKPLLDVEEGESKPEKKEDKEKESKEKKDEKDADTPLLRSKEQMK</sequence>
<reference evidence="3" key="1">
    <citation type="submission" date="2023-07" db="EMBL/GenBank/DDBJ databases">
        <authorList>
            <consortium name="CYATHOMIX"/>
        </authorList>
    </citation>
    <scope>NUCLEOTIDE SEQUENCE</scope>
    <source>
        <strain evidence="3">N/A</strain>
    </source>
</reference>
<evidence type="ECO:0000256" key="1">
    <source>
        <dbReference type="SAM" id="MobiDB-lite"/>
    </source>
</evidence>
<evidence type="ECO:0000313" key="3">
    <source>
        <dbReference type="EMBL" id="CAJ0595845.1"/>
    </source>
</evidence>
<keyword evidence="4" id="KW-1185">Reference proteome</keyword>
<feature type="signal peptide" evidence="2">
    <location>
        <begin position="1"/>
        <end position="32"/>
    </location>
</feature>
<feature type="compositionally biased region" description="Basic and acidic residues" evidence="1">
    <location>
        <begin position="34"/>
        <end position="45"/>
    </location>
</feature>
<dbReference type="EMBL" id="CATQJL010000112">
    <property type="protein sequence ID" value="CAJ0595845.1"/>
    <property type="molecule type" value="Genomic_DNA"/>
</dbReference>
<gene>
    <name evidence="3" type="ORF">CYNAS_LOCUS7828</name>
</gene>
<organism evidence="3 4">
    <name type="scientific">Cylicocyclus nassatus</name>
    <name type="common">Nematode worm</name>
    <dbReference type="NCBI Taxonomy" id="53992"/>
    <lineage>
        <taxon>Eukaryota</taxon>
        <taxon>Metazoa</taxon>
        <taxon>Ecdysozoa</taxon>
        <taxon>Nematoda</taxon>
        <taxon>Chromadorea</taxon>
        <taxon>Rhabditida</taxon>
        <taxon>Rhabditina</taxon>
        <taxon>Rhabditomorpha</taxon>
        <taxon>Strongyloidea</taxon>
        <taxon>Strongylidae</taxon>
        <taxon>Cylicocyclus</taxon>
    </lineage>
</organism>
<feature type="compositionally biased region" description="Basic and acidic residues" evidence="1">
    <location>
        <begin position="69"/>
        <end position="97"/>
    </location>
</feature>
<keyword evidence="2" id="KW-0732">Signal</keyword>